<evidence type="ECO:0000313" key="3">
    <source>
        <dbReference type="Proteomes" id="UP000596195"/>
    </source>
</evidence>
<keyword evidence="3" id="KW-1185">Reference proteome</keyword>
<evidence type="ECO:0000256" key="1">
    <source>
        <dbReference type="SAM" id="Coils"/>
    </source>
</evidence>
<proteinExistence type="predicted"/>
<dbReference type="Proteomes" id="UP000596195">
    <property type="component" value="Segment"/>
</dbReference>
<feature type="coiled-coil region" evidence="1">
    <location>
        <begin position="122"/>
        <end position="156"/>
    </location>
</feature>
<organism evidence="2 3">
    <name type="scientific">Acinetobacter phage vB_AbaP_APK26</name>
    <dbReference type="NCBI Taxonomy" id="2797420"/>
    <lineage>
        <taxon>Viruses</taxon>
        <taxon>Duplodnaviria</taxon>
        <taxon>Heunggongvirae</taxon>
        <taxon>Uroviricota</taxon>
        <taxon>Caudoviricetes</taxon>
        <taxon>Autographivirales</taxon>
        <taxon>Autoscriptoviridae</taxon>
        <taxon>Beijerinckvirinae</taxon>
        <taxon>Friunavirus</taxon>
        <taxon>Friunavirus APK26</taxon>
    </lineage>
</organism>
<accession>A0A7T8F1J5</accession>
<evidence type="ECO:0000313" key="2">
    <source>
        <dbReference type="EMBL" id="QQO97001.1"/>
    </source>
</evidence>
<sequence length="751" mass="82769">MNTLRSFIETVVTVPTDTFPISFEYDEKYDAVHVFLNDVAVEDLGYTVSQVNAVTLKVEPAIPEGTVRIERETDIDKMKYIFDAGALFIDQNVDADFKQIVHSQQEVRDGFIKLRGDVLPLVQGLQEALKQAHEASEAAQEAAEAAEEAAQTTRSASQVIDESGLSQQKVNNGVESIAELLAIPNPKNGSRVYVKSYYEGLNTGGGVRIYSSSRSSENDGFLCINGWVLQVIGNTVSFTQAGAKPNDNSFDSSDIINSVLATGLNVYDDPNHTYYVSKPILTKGQSIGGGFKITSSLDSVRTVTCSNEPVFKSKSNTYIYCGTTADYVDFMHIKSLGVSTVVHYFQFKDGREWEKNYTQKDVLDSIKSAGLSVIVSTFEWVVKPDFPTWMNTALSYDNVVGFYTVDEPVGNNVSIAKQIEFAEAVREYTNLPICCAESQHNTYGNGVDNLAKVYDIIFFDSYYQHASVVSGLDSLEYTKFYYNAYLGIIRTQNPHAEVIPTIGAYVSTSHTPSNADLEKLCSFNIDSSRTSDKVCSFIYDAFPESSDIKTCVKISTLLQNNVRDCNNTSRVNLTTDISFGTNSVGPYSSVDYGLSKIIDKWVYTSPFPDVQAKMDGAYITTVVGSPTQTNTDFSFKTASWDYKYSGICVKAGTSLVLTTLDFNIANIVSMYCRVNEGSTATGKVSLCETKNSGRELTVLQTHTFGDASQLSFPRIKGTGGKLAFLFEDVVFSENPTRPQVTFRVFGSMSNW</sequence>
<gene>
    <name evidence="2" type="ORF">APK26_gp48</name>
</gene>
<keyword evidence="1" id="KW-0175">Coiled coil</keyword>
<dbReference type="EMBL" id="MW345241">
    <property type="protein sequence ID" value="QQO97001.1"/>
    <property type="molecule type" value="Genomic_DNA"/>
</dbReference>
<protein>
    <submittedName>
        <fullName evidence="2">Tail spike protein</fullName>
    </submittedName>
</protein>
<reference evidence="2 3" key="1">
    <citation type="submission" date="2020-12" db="EMBL/GenBank/DDBJ databases">
        <authorList>
            <person name="Shneider M.M."/>
            <person name="Evseev P.V."/>
            <person name="Timoshina O.Y."/>
            <person name="Mikhailova Y.A."/>
            <person name="Yanushevich Y.G."/>
            <person name="Shelenkov A.A."/>
            <person name="Shagin D.A."/>
            <person name="Popova A.V."/>
            <person name="Miroshnikov K.A."/>
        </authorList>
    </citation>
    <scope>NUCLEOTIDE SEQUENCE [LARGE SCALE GENOMIC DNA]</scope>
</reference>
<name>A0A7T8F1J5_9CAUD</name>